<feature type="signal peptide" evidence="1">
    <location>
        <begin position="1"/>
        <end position="23"/>
    </location>
</feature>
<dbReference type="EMBL" id="BMXA01000001">
    <property type="protein sequence ID" value="GHA00670.1"/>
    <property type="molecule type" value="Genomic_DNA"/>
</dbReference>
<gene>
    <name evidence="2" type="ORF">GCM10008090_07020</name>
</gene>
<reference evidence="2" key="2">
    <citation type="submission" date="2020-09" db="EMBL/GenBank/DDBJ databases">
        <authorList>
            <person name="Sun Q."/>
            <person name="Kim S."/>
        </authorList>
    </citation>
    <scope>NUCLEOTIDE SEQUENCE</scope>
    <source>
        <strain evidence="2">KCTC 12711</strain>
    </source>
</reference>
<name>A0A918VH14_9GAMM</name>
<sequence>MKLLTCSFLALSASFCISPFAHADQVINDDLIVTSSECIGFDCVNGENFGFDTLRLKENNIRIHFNDTSISASFPTNDWRIVANDSGNGGENYLGIEDSNTGRFPFRVQAGAPADALVVEADGDIGVKTRNPVVDIHIVEGNTPTVRLEQDGSDGFTPQTWDMAGNEANFFIRDVTNGSQLPLRIEPGADTNSLYVNSNGHIGIGTNSPDTQVHLVETANTNTVFRVENKNATGSNAEVSLVNSIREWKFRNNTVGNFVINAPGDTGFELELREDGTLILEGGLITGTPSGTCNPGPCDATFQPDKFTVPSIEDHAEYMWENSYLWGVGPTREGIPMNLTKKTGGILHELEVAHIYIEQLHHRLKDMENRLEAFEQK</sequence>
<comment type="caution">
    <text evidence="2">The sequence shown here is derived from an EMBL/GenBank/DDBJ whole genome shotgun (WGS) entry which is preliminary data.</text>
</comment>
<keyword evidence="3" id="KW-1185">Reference proteome</keyword>
<proteinExistence type="predicted"/>
<evidence type="ECO:0000313" key="2">
    <source>
        <dbReference type="EMBL" id="GHA00670.1"/>
    </source>
</evidence>
<organism evidence="2 3">
    <name type="scientific">Arenicella chitinivorans</name>
    <dbReference type="NCBI Taxonomy" id="1329800"/>
    <lineage>
        <taxon>Bacteria</taxon>
        <taxon>Pseudomonadati</taxon>
        <taxon>Pseudomonadota</taxon>
        <taxon>Gammaproteobacteria</taxon>
        <taxon>Arenicellales</taxon>
        <taxon>Arenicellaceae</taxon>
        <taxon>Arenicella</taxon>
    </lineage>
</organism>
<protein>
    <submittedName>
        <fullName evidence="2">Uncharacterized protein</fullName>
    </submittedName>
</protein>
<feature type="chain" id="PRO_5036950746" evidence="1">
    <location>
        <begin position="24"/>
        <end position="377"/>
    </location>
</feature>
<accession>A0A918VH14</accession>
<dbReference type="AlphaFoldDB" id="A0A918VH14"/>
<evidence type="ECO:0000256" key="1">
    <source>
        <dbReference type="SAM" id="SignalP"/>
    </source>
</evidence>
<keyword evidence="1" id="KW-0732">Signal</keyword>
<evidence type="ECO:0000313" key="3">
    <source>
        <dbReference type="Proteomes" id="UP000614811"/>
    </source>
</evidence>
<reference evidence="2" key="1">
    <citation type="journal article" date="2014" name="Int. J. Syst. Evol. Microbiol.">
        <title>Complete genome sequence of Corynebacterium casei LMG S-19264T (=DSM 44701T), isolated from a smear-ripened cheese.</title>
        <authorList>
            <consortium name="US DOE Joint Genome Institute (JGI-PGF)"/>
            <person name="Walter F."/>
            <person name="Albersmeier A."/>
            <person name="Kalinowski J."/>
            <person name="Ruckert C."/>
        </authorList>
    </citation>
    <scope>NUCLEOTIDE SEQUENCE</scope>
    <source>
        <strain evidence="2">KCTC 12711</strain>
    </source>
</reference>
<dbReference type="RefSeq" id="WP_189398608.1">
    <property type="nucleotide sequence ID" value="NZ_BMXA01000001.1"/>
</dbReference>
<dbReference type="Proteomes" id="UP000614811">
    <property type="component" value="Unassembled WGS sequence"/>
</dbReference>